<sequence length="235" mass="26384">MSESEQQPLLPSHRASQVEAGDPEPDSSVGKLRATQRKWQAKTAHLLERPILHKFILFLIVVDALCVFTHLAYNFLLPQCPPPSEETPEWIEALEYLSLVITTLFLVEIPLEIWALGINFLNPFKTGPEAVPHASLHLFDAVIIVTTFTLEVVLRGREREVAELLIVLRVWRLIKLVGGVAVGATEMSQEDAERVAELYRELEEVKAQLAQARSENAQLRERFGNAAWISASSTD</sequence>
<evidence type="ECO:0000256" key="9">
    <source>
        <dbReference type="ARBA" id="ARBA00023065"/>
    </source>
</evidence>
<dbReference type="GO" id="GO:0005886">
    <property type="term" value="C:plasma membrane"/>
    <property type="evidence" value="ECO:0007669"/>
    <property type="project" value="UniProtKB-SubCell"/>
</dbReference>
<organism evidence="17 18">
    <name type="scientific">Psilocybe cf. subviscida</name>
    <dbReference type="NCBI Taxonomy" id="2480587"/>
    <lineage>
        <taxon>Eukaryota</taxon>
        <taxon>Fungi</taxon>
        <taxon>Dikarya</taxon>
        <taxon>Basidiomycota</taxon>
        <taxon>Agaricomycotina</taxon>
        <taxon>Agaricomycetes</taxon>
        <taxon>Agaricomycetidae</taxon>
        <taxon>Agaricales</taxon>
        <taxon>Agaricineae</taxon>
        <taxon>Strophariaceae</taxon>
        <taxon>Psilocybe</taxon>
    </lineage>
</organism>
<evidence type="ECO:0000256" key="2">
    <source>
        <dbReference type="ARBA" id="ARBA00015897"/>
    </source>
</evidence>
<evidence type="ECO:0000259" key="16">
    <source>
        <dbReference type="Pfam" id="PF00520"/>
    </source>
</evidence>
<keyword evidence="9" id="KW-0406">Ion transport</keyword>
<dbReference type="PANTHER" id="PTHR46480:SF1">
    <property type="entry name" value="VOLTAGE-GATED HYDROGEN CHANNEL 1"/>
    <property type="match status" value="1"/>
</dbReference>
<dbReference type="Proteomes" id="UP000567179">
    <property type="component" value="Unassembled WGS sequence"/>
</dbReference>
<keyword evidence="10 15" id="KW-0472">Membrane</keyword>
<evidence type="ECO:0000256" key="6">
    <source>
        <dbReference type="ARBA" id="ARBA00022882"/>
    </source>
</evidence>
<dbReference type="GO" id="GO:0030171">
    <property type="term" value="F:voltage-gated proton channel activity"/>
    <property type="evidence" value="ECO:0007669"/>
    <property type="project" value="InterPro"/>
</dbReference>
<dbReference type="GO" id="GO:0034702">
    <property type="term" value="C:monoatomic ion channel complex"/>
    <property type="evidence" value="ECO:0007669"/>
    <property type="project" value="UniProtKB-KW"/>
</dbReference>
<proteinExistence type="predicted"/>
<evidence type="ECO:0000256" key="8">
    <source>
        <dbReference type="ARBA" id="ARBA00023054"/>
    </source>
</evidence>
<gene>
    <name evidence="17" type="ORF">D9619_005804</name>
</gene>
<evidence type="ECO:0000313" key="18">
    <source>
        <dbReference type="Proteomes" id="UP000567179"/>
    </source>
</evidence>
<keyword evidence="5 15" id="KW-0812">Transmembrane</keyword>
<comment type="caution">
    <text evidence="17">The sequence shown here is derived from an EMBL/GenBank/DDBJ whole genome shotgun (WGS) entry which is preliminary data.</text>
</comment>
<reference evidence="17 18" key="1">
    <citation type="journal article" date="2020" name="ISME J.">
        <title>Uncovering the hidden diversity of litter-decomposition mechanisms in mushroom-forming fungi.</title>
        <authorList>
            <person name="Floudas D."/>
            <person name="Bentzer J."/>
            <person name="Ahren D."/>
            <person name="Johansson T."/>
            <person name="Persson P."/>
            <person name="Tunlid A."/>
        </authorList>
    </citation>
    <scope>NUCLEOTIDE SEQUENCE [LARGE SCALE GENOMIC DNA]</scope>
    <source>
        <strain evidence="17 18">CBS 101986</strain>
    </source>
</reference>
<keyword evidence="6" id="KW-0851">Voltage-gated channel</keyword>
<keyword evidence="4" id="KW-1003">Cell membrane</keyword>
<evidence type="ECO:0000256" key="1">
    <source>
        <dbReference type="ARBA" id="ARBA00004651"/>
    </source>
</evidence>
<dbReference type="OrthoDB" id="427456at2759"/>
<evidence type="ECO:0000256" key="11">
    <source>
        <dbReference type="ARBA" id="ARBA00023303"/>
    </source>
</evidence>
<dbReference type="EMBL" id="JAACJJ010000001">
    <property type="protein sequence ID" value="KAF5330832.1"/>
    <property type="molecule type" value="Genomic_DNA"/>
</dbReference>
<dbReference type="InterPro" id="IPR031846">
    <property type="entry name" value="Hvcn1"/>
</dbReference>
<keyword evidence="8 13" id="KW-0175">Coiled coil</keyword>
<keyword evidence="7 15" id="KW-1133">Transmembrane helix</keyword>
<evidence type="ECO:0000313" key="17">
    <source>
        <dbReference type="EMBL" id="KAF5330832.1"/>
    </source>
</evidence>
<keyword evidence="18" id="KW-1185">Reference proteome</keyword>
<evidence type="ECO:0000256" key="14">
    <source>
        <dbReference type="SAM" id="MobiDB-lite"/>
    </source>
</evidence>
<dbReference type="InterPro" id="IPR005821">
    <property type="entry name" value="Ion_trans_dom"/>
</dbReference>
<evidence type="ECO:0000256" key="3">
    <source>
        <dbReference type="ARBA" id="ARBA00022448"/>
    </source>
</evidence>
<evidence type="ECO:0000256" key="13">
    <source>
        <dbReference type="SAM" id="Coils"/>
    </source>
</evidence>
<evidence type="ECO:0000256" key="7">
    <source>
        <dbReference type="ARBA" id="ARBA00022989"/>
    </source>
</evidence>
<feature type="transmembrane region" description="Helical" evidence="15">
    <location>
        <begin position="96"/>
        <end position="116"/>
    </location>
</feature>
<dbReference type="PANTHER" id="PTHR46480">
    <property type="entry name" value="F20B24.22"/>
    <property type="match status" value="1"/>
</dbReference>
<dbReference type="Gene3D" id="1.20.120.350">
    <property type="entry name" value="Voltage-gated potassium channels. Chain C"/>
    <property type="match status" value="1"/>
</dbReference>
<comment type="subcellular location">
    <subcellularLocation>
        <location evidence="1">Cell membrane</location>
        <topology evidence="1">Multi-pass membrane protein</topology>
    </subcellularLocation>
</comment>
<feature type="domain" description="Ion transport" evidence="16">
    <location>
        <begin position="50"/>
        <end position="177"/>
    </location>
</feature>
<protein>
    <recommendedName>
        <fullName evidence="2">Voltage-gated hydrogen channel 1</fullName>
    </recommendedName>
    <alternativeName>
        <fullName evidence="12">Hydrogen voltage-gated channel 1</fullName>
    </alternativeName>
</protein>
<keyword evidence="3" id="KW-0813">Transport</keyword>
<dbReference type="Pfam" id="PF00520">
    <property type="entry name" value="Ion_trans"/>
    <property type="match status" value="1"/>
</dbReference>
<dbReference type="InterPro" id="IPR027359">
    <property type="entry name" value="Volt_channel_dom_sf"/>
</dbReference>
<evidence type="ECO:0000256" key="12">
    <source>
        <dbReference type="ARBA" id="ARBA00031989"/>
    </source>
</evidence>
<dbReference type="AlphaFoldDB" id="A0A8H5BYR3"/>
<evidence type="ECO:0000256" key="4">
    <source>
        <dbReference type="ARBA" id="ARBA00022475"/>
    </source>
</evidence>
<keyword evidence="11" id="KW-0407">Ion channel</keyword>
<feature type="region of interest" description="Disordered" evidence="14">
    <location>
        <begin position="1"/>
        <end position="32"/>
    </location>
</feature>
<evidence type="ECO:0000256" key="15">
    <source>
        <dbReference type="SAM" id="Phobius"/>
    </source>
</evidence>
<evidence type="ECO:0000256" key="5">
    <source>
        <dbReference type="ARBA" id="ARBA00022692"/>
    </source>
</evidence>
<feature type="coiled-coil region" evidence="13">
    <location>
        <begin position="188"/>
        <end position="222"/>
    </location>
</feature>
<name>A0A8H5BYR3_9AGAR</name>
<accession>A0A8H5BYR3</accession>
<evidence type="ECO:0000256" key="10">
    <source>
        <dbReference type="ARBA" id="ARBA00023136"/>
    </source>
</evidence>
<dbReference type="SUPFAM" id="SSF81324">
    <property type="entry name" value="Voltage-gated potassium channels"/>
    <property type="match status" value="1"/>
</dbReference>
<feature type="transmembrane region" description="Helical" evidence="15">
    <location>
        <begin position="55"/>
        <end position="76"/>
    </location>
</feature>